<protein>
    <submittedName>
        <fullName evidence="2">Dihydrofolate reductase family protein</fullName>
    </submittedName>
</protein>
<dbReference type="RefSeq" id="WP_339393128.1">
    <property type="nucleotide sequence ID" value="NZ_BAAAAF010000008.1"/>
</dbReference>
<proteinExistence type="predicted"/>
<accession>A0ABN0SPS3</accession>
<dbReference type="Proteomes" id="UP001498238">
    <property type="component" value="Unassembled WGS sequence"/>
</dbReference>
<sequence>MGKVAWGFSCSLDGFIAGPGHDMSWLSAAEPLTDGTTEAMAAAVAVIISGRRGYDAAKAQAAIRDEMTSEAYGGAWSGTEFVLTHRPEELEDDDSVIALNCSIAEAVDRAQAIAGDRDIQIISADIARQALEADLIDELQYFSVPVFLGDGVRIFDVPGGRRLDWELVTIDEANPRSFARTYRPKGRAAYR</sequence>
<dbReference type="InterPro" id="IPR002734">
    <property type="entry name" value="RibDG_C"/>
</dbReference>
<dbReference type="InterPro" id="IPR024072">
    <property type="entry name" value="DHFR-like_dom_sf"/>
</dbReference>
<comment type="caution">
    <text evidence="2">The sequence shown here is derived from an EMBL/GenBank/DDBJ whole genome shotgun (WGS) entry which is preliminary data.</text>
</comment>
<feature type="domain" description="Bacterial bifunctional deaminase-reductase C-terminal" evidence="1">
    <location>
        <begin position="3"/>
        <end position="171"/>
    </location>
</feature>
<dbReference type="PANTHER" id="PTHR38011:SF12">
    <property type="entry name" value="BIFUNCTIONAL DEAMINASE-REDUCTASE DOMAIN PROTEIN"/>
    <property type="match status" value="1"/>
</dbReference>
<reference evidence="2 3" key="1">
    <citation type="submission" date="2024-01" db="EMBL/GenBank/DDBJ databases">
        <title>Characterization of antibiotic resistant novel bacterial strains and their environmental applications.</title>
        <authorList>
            <person name="Manzoor S."/>
            <person name="Abbas S."/>
            <person name="Arshad M."/>
            <person name="Ahmed I."/>
        </authorList>
    </citation>
    <scope>NUCLEOTIDE SEQUENCE [LARGE SCALE GENOMIC DNA]</scope>
    <source>
        <strain evidence="2 3">NCCP-602</strain>
    </source>
</reference>
<dbReference type="Pfam" id="PF01872">
    <property type="entry name" value="RibD_C"/>
    <property type="match status" value="1"/>
</dbReference>
<gene>
    <name evidence="2" type="ORF">NCCP602_22610</name>
</gene>
<dbReference type="PANTHER" id="PTHR38011">
    <property type="entry name" value="DIHYDROFOLATE REDUCTASE FAMILY PROTEIN (AFU_ORTHOLOGUE AFUA_8G06820)"/>
    <property type="match status" value="1"/>
</dbReference>
<evidence type="ECO:0000259" key="1">
    <source>
        <dbReference type="Pfam" id="PF01872"/>
    </source>
</evidence>
<evidence type="ECO:0000313" key="3">
    <source>
        <dbReference type="Proteomes" id="UP001498238"/>
    </source>
</evidence>
<keyword evidence="3" id="KW-1185">Reference proteome</keyword>
<dbReference type="InterPro" id="IPR050765">
    <property type="entry name" value="Riboflavin_Biosynth_HTPR"/>
</dbReference>
<dbReference type="EMBL" id="BAAAAF010000008">
    <property type="protein sequence ID" value="GAA0036300.1"/>
    <property type="molecule type" value="Genomic_DNA"/>
</dbReference>
<dbReference type="Gene3D" id="3.40.430.10">
    <property type="entry name" value="Dihydrofolate Reductase, subunit A"/>
    <property type="match status" value="1"/>
</dbReference>
<dbReference type="SUPFAM" id="SSF53597">
    <property type="entry name" value="Dihydrofolate reductase-like"/>
    <property type="match status" value="1"/>
</dbReference>
<organism evidence="2 3">
    <name type="scientific">Brevibacterium metallidurans</name>
    <dbReference type="NCBI Taxonomy" id="1482676"/>
    <lineage>
        <taxon>Bacteria</taxon>
        <taxon>Bacillati</taxon>
        <taxon>Actinomycetota</taxon>
        <taxon>Actinomycetes</taxon>
        <taxon>Micrococcales</taxon>
        <taxon>Brevibacteriaceae</taxon>
        <taxon>Brevibacterium</taxon>
    </lineage>
</organism>
<name>A0ABN0SPS3_9MICO</name>
<evidence type="ECO:0000313" key="2">
    <source>
        <dbReference type="EMBL" id="GAA0036300.1"/>
    </source>
</evidence>